<organism evidence="1 2">
    <name type="scientific">Desmophyllum pertusum</name>
    <dbReference type="NCBI Taxonomy" id="174260"/>
    <lineage>
        <taxon>Eukaryota</taxon>
        <taxon>Metazoa</taxon>
        <taxon>Cnidaria</taxon>
        <taxon>Anthozoa</taxon>
        <taxon>Hexacorallia</taxon>
        <taxon>Scleractinia</taxon>
        <taxon>Caryophylliina</taxon>
        <taxon>Caryophylliidae</taxon>
        <taxon>Desmophyllum</taxon>
    </lineage>
</organism>
<keyword evidence="2" id="KW-1185">Reference proteome</keyword>
<protein>
    <submittedName>
        <fullName evidence="1">Uncharacterized protein</fullName>
    </submittedName>
</protein>
<name>A0A9W9YUG7_9CNID</name>
<sequence length="100" mass="11435">MFILLISLQKVAQRKKILKSSTSTSDHDKTKVMVVLKVEYMSSDESATDDSGLEHEGDTTTTNKRLFLTKKLAWRSTELDSTLQARARQNRDKQIFLSDK</sequence>
<evidence type="ECO:0000313" key="2">
    <source>
        <dbReference type="Proteomes" id="UP001163046"/>
    </source>
</evidence>
<comment type="caution">
    <text evidence="1">The sequence shown here is derived from an EMBL/GenBank/DDBJ whole genome shotgun (WGS) entry which is preliminary data.</text>
</comment>
<reference evidence="1" key="1">
    <citation type="submission" date="2023-01" db="EMBL/GenBank/DDBJ databases">
        <title>Genome assembly of the deep-sea coral Lophelia pertusa.</title>
        <authorList>
            <person name="Herrera S."/>
            <person name="Cordes E."/>
        </authorList>
    </citation>
    <scope>NUCLEOTIDE SEQUENCE</scope>
    <source>
        <strain evidence="1">USNM1676648</strain>
        <tissue evidence="1">Polyp</tissue>
    </source>
</reference>
<proteinExistence type="predicted"/>
<evidence type="ECO:0000313" key="1">
    <source>
        <dbReference type="EMBL" id="KAJ7369710.1"/>
    </source>
</evidence>
<dbReference type="Proteomes" id="UP001163046">
    <property type="component" value="Unassembled WGS sequence"/>
</dbReference>
<gene>
    <name evidence="1" type="ORF">OS493_036992</name>
</gene>
<dbReference type="AlphaFoldDB" id="A0A9W9YUG7"/>
<accession>A0A9W9YUG7</accession>
<dbReference type="EMBL" id="MU826891">
    <property type="protein sequence ID" value="KAJ7369710.1"/>
    <property type="molecule type" value="Genomic_DNA"/>
</dbReference>